<evidence type="ECO:0000313" key="4">
    <source>
        <dbReference type="Proteomes" id="UP000464314"/>
    </source>
</evidence>
<comment type="subcellular location">
    <subcellularLocation>
        <location evidence="1">Virion</location>
    </subcellularLocation>
</comment>
<dbReference type="Pfam" id="PF05065">
    <property type="entry name" value="Phage_capsid"/>
    <property type="match status" value="1"/>
</dbReference>
<dbReference type="Gene3D" id="3.30.2400.10">
    <property type="entry name" value="Major capsid protein gp5"/>
    <property type="match status" value="1"/>
</dbReference>
<evidence type="ECO:0000259" key="2">
    <source>
        <dbReference type="Pfam" id="PF05065"/>
    </source>
</evidence>
<proteinExistence type="predicted"/>
<protein>
    <submittedName>
        <fullName evidence="3">Phage major capsid protein</fullName>
    </submittedName>
</protein>
<feature type="domain" description="Phage capsid-like C-terminal" evidence="2">
    <location>
        <begin position="19"/>
        <end position="299"/>
    </location>
</feature>
<dbReference type="InterPro" id="IPR054612">
    <property type="entry name" value="Phage_capsid-like_C"/>
</dbReference>
<dbReference type="EMBL" id="CP048000">
    <property type="protein sequence ID" value="QHQ63727.1"/>
    <property type="molecule type" value="Genomic_DNA"/>
</dbReference>
<keyword evidence="4" id="KW-1185">Reference proteome</keyword>
<name>A0A6P1TTJ7_9FIRM</name>
<sequence length="401" mass="43481">MNLQKFATSIVNRADAEAIIREQIVDAIAQDTPKSSVFMAMAKKLPNMTSKQTRIRVLDFLPTAYWVNGDTGMKQTSRQAWDNVYLTAAELAVIVPIPEAVLDDAEFDIMGEVTPRVIEAIGQRVDSAVIFGENRPSEWQNDIITLARQSGNNVALGASPDYYAKILAEDGVFSKVEDDGYAVSGVIASTNMKAKLRGLRDDAKQPIFNKTMQGATQYALDGAPMYFPDNGSFNTAIAQMVVGDFSKAVYAIRQDITVKILTEGVIQDPVSKEIVYNLAQQDMIALRVVFRLGWALPNPATRIDEDRVGCPFAYLEPATPITTQAVTFTVKDNASTPVAITDARVNVNGSNIKTNASGQAVFNLRAGIYPYAVTLKGYTKVTGTVTVAASAVTQAVTMIAE</sequence>
<accession>A0A6P1TTJ7</accession>
<dbReference type="SUPFAM" id="SSF56563">
    <property type="entry name" value="Major capsid protein gp5"/>
    <property type="match status" value="1"/>
</dbReference>
<dbReference type="InterPro" id="IPR024455">
    <property type="entry name" value="Phage_capsid"/>
</dbReference>
<dbReference type="NCBIfam" id="TIGR01554">
    <property type="entry name" value="major_cap_HK97"/>
    <property type="match status" value="1"/>
</dbReference>
<reference evidence="3 4" key="1">
    <citation type="submission" date="2020-01" db="EMBL/GenBank/DDBJ databases">
        <title>Genome analysis of Anaerocolumna sp. CBA3638.</title>
        <authorList>
            <person name="Kim J."/>
            <person name="Roh S.W."/>
        </authorList>
    </citation>
    <scope>NUCLEOTIDE SEQUENCE [LARGE SCALE GENOMIC DNA]</scope>
    <source>
        <strain evidence="3 4">CBA3638</strain>
    </source>
</reference>
<gene>
    <name evidence="3" type="ORF">Ana3638_11885</name>
</gene>
<dbReference type="AlphaFoldDB" id="A0A6P1TTJ7"/>
<evidence type="ECO:0000313" key="3">
    <source>
        <dbReference type="EMBL" id="QHQ63727.1"/>
    </source>
</evidence>
<organism evidence="3 4">
    <name type="scientific">Anaerocolumna sedimenticola</name>
    <dbReference type="NCBI Taxonomy" id="2696063"/>
    <lineage>
        <taxon>Bacteria</taxon>
        <taxon>Bacillati</taxon>
        <taxon>Bacillota</taxon>
        <taxon>Clostridia</taxon>
        <taxon>Lachnospirales</taxon>
        <taxon>Lachnospiraceae</taxon>
        <taxon>Anaerocolumna</taxon>
    </lineage>
</organism>
<dbReference type="KEGG" id="anr:Ana3638_11885"/>
<dbReference type="Gene3D" id="3.30.2320.10">
    <property type="entry name" value="hypothetical protein PF0899 domain"/>
    <property type="match status" value="1"/>
</dbReference>
<evidence type="ECO:0000256" key="1">
    <source>
        <dbReference type="ARBA" id="ARBA00004328"/>
    </source>
</evidence>
<dbReference type="Proteomes" id="UP000464314">
    <property type="component" value="Chromosome"/>
</dbReference>
<dbReference type="Gene3D" id="2.60.40.1120">
    <property type="entry name" value="Carboxypeptidase-like, regulatory domain"/>
    <property type="match status" value="1"/>
</dbReference>